<dbReference type="Proteomes" id="UP001431449">
    <property type="component" value="Unassembled WGS sequence"/>
</dbReference>
<evidence type="ECO:0000313" key="1">
    <source>
        <dbReference type="EMBL" id="MCK7594465.1"/>
    </source>
</evidence>
<keyword evidence="2" id="KW-1185">Reference proteome</keyword>
<proteinExistence type="predicted"/>
<protein>
    <submittedName>
        <fullName evidence="1">Uncharacterized protein</fullName>
    </submittedName>
</protein>
<dbReference type="InterPro" id="IPR036188">
    <property type="entry name" value="FAD/NAD-bd_sf"/>
</dbReference>
<evidence type="ECO:0000313" key="2">
    <source>
        <dbReference type="Proteomes" id="UP001431449"/>
    </source>
</evidence>
<dbReference type="RefSeq" id="WP_248209729.1">
    <property type="nucleotide sequence ID" value="NZ_JALNMH010000010.1"/>
</dbReference>
<gene>
    <name evidence="1" type="ORF">M0G41_12380</name>
</gene>
<accession>A0ABT0GKC4</accession>
<organism evidence="1 2">
    <name type="scientific">Pseudomarimonas salicorniae</name>
    <dbReference type="NCBI Taxonomy" id="2933270"/>
    <lineage>
        <taxon>Bacteria</taxon>
        <taxon>Pseudomonadati</taxon>
        <taxon>Pseudomonadota</taxon>
        <taxon>Gammaproteobacteria</taxon>
        <taxon>Lysobacterales</taxon>
        <taxon>Lysobacteraceae</taxon>
        <taxon>Pseudomarimonas</taxon>
    </lineage>
</organism>
<sequence>MAGSGRAEEVAELIIGSGPSAYGYLVGKKCARRRCRSLLITTTSTDARVPGLHPKLTVRGQLIVEPGPVSLHDGAQPVLITSAFGGLSNAWGGVLASLDRKELEEMYGPEGGRIEQFYDPVIAELSIDHVLGEYTFPSEPKVHVIRGRDPSAWETGGLSVGPGVERLCRELDTELWIPAKLLSLSAQGDGWMAQVEKDGDQVSIAAQRVVLAAGSPGNQRIFGGAAALSDHVPYQILQFAPFARKSDQLVGEISRQRGAIDVDYWVRHLSGDFLRKMAGAPAPLLAWMAKRLPLVLTQSWTGRTKARRTGVQWKSGSALTSIADLMRTVVRLTARGRMPLACKKTPAGAGFHYGDPVASRAPPVPGLVVLGGSRVRNLPVAHPSLSFMAHAALEAANEL</sequence>
<dbReference type="SUPFAM" id="SSF51905">
    <property type="entry name" value="FAD/NAD(P)-binding domain"/>
    <property type="match status" value="1"/>
</dbReference>
<name>A0ABT0GKC4_9GAMM</name>
<reference evidence="1" key="1">
    <citation type="submission" date="2022-04" db="EMBL/GenBank/DDBJ databases">
        <title>Lysobacter sp. CAU 1642 isolated from sea sand.</title>
        <authorList>
            <person name="Kim W."/>
        </authorList>
    </citation>
    <scope>NUCLEOTIDE SEQUENCE</scope>
    <source>
        <strain evidence="1">CAU 1642</strain>
    </source>
</reference>
<dbReference type="EMBL" id="JALNMH010000010">
    <property type="protein sequence ID" value="MCK7594465.1"/>
    <property type="molecule type" value="Genomic_DNA"/>
</dbReference>
<comment type="caution">
    <text evidence="1">The sequence shown here is derived from an EMBL/GenBank/DDBJ whole genome shotgun (WGS) entry which is preliminary data.</text>
</comment>